<evidence type="ECO:0000313" key="1">
    <source>
        <dbReference type="EMBL" id="PIS14917.1"/>
    </source>
</evidence>
<organism evidence="1 2">
    <name type="scientific">Candidatus Shapirobacteria bacterium CG09_land_8_20_14_0_10_39_12</name>
    <dbReference type="NCBI Taxonomy" id="1974885"/>
    <lineage>
        <taxon>Bacteria</taxon>
        <taxon>Candidatus Shapironibacteriota</taxon>
    </lineage>
</organism>
<evidence type="ECO:0000313" key="2">
    <source>
        <dbReference type="Proteomes" id="UP000230775"/>
    </source>
</evidence>
<proteinExistence type="predicted"/>
<accession>A0A2H0WQL4</accession>
<dbReference type="EMBL" id="PEZI01000004">
    <property type="protein sequence ID" value="PIS14917.1"/>
    <property type="molecule type" value="Genomic_DNA"/>
</dbReference>
<reference evidence="2" key="1">
    <citation type="submission" date="2017-09" db="EMBL/GenBank/DDBJ databases">
        <title>Depth-based differentiation of microbial function through sediment-hosted aquifers and enrichment of novel symbionts in the deep terrestrial subsurface.</title>
        <authorList>
            <person name="Probst A.J."/>
            <person name="Ladd B."/>
            <person name="Jarett J.K."/>
            <person name="Geller-Mcgrath D.E."/>
            <person name="Sieber C.M.K."/>
            <person name="Emerson J.B."/>
            <person name="Anantharaman K."/>
            <person name="Thomas B.C."/>
            <person name="Malmstrom R."/>
            <person name="Stieglmeier M."/>
            <person name="Klingl A."/>
            <person name="Woyke T."/>
            <person name="Ryan C.M."/>
            <person name="Banfield J.F."/>
        </authorList>
    </citation>
    <scope>NUCLEOTIDE SEQUENCE [LARGE SCALE GENOMIC DNA]</scope>
</reference>
<dbReference type="AlphaFoldDB" id="A0A2H0WQL4"/>
<name>A0A2H0WQL4_9BACT</name>
<sequence length="90" mass="10512">MKRKKPVVSQEQIDRESDAAWKEYKKQQMMEAEKEMKNERICLCGHSHGQHYGGKRCEICDCSHFREGVVVEDYKEINLGDSPGGFKIYE</sequence>
<dbReference type="Proteomes" id="UP000230775">
    <property type="component" value="Unassembled WGS sequence"/>
</dbReference>
<protein>
    <submittedName>
        <fullName evidence="1">Uncharacterized protein</fullName>
    </submittedName>
</protein>
<gene>
    <name evidence="1" type="ORF">COT64_00130</name>
</gene>
<comment type="caution">
    <text evidence="1">The sequence shown here is derived from an EMBL/GenBank/DDBJ whole genome shotgun (WGS) entry which is preliminary data.</text>
</comment>